<evidence type="ECO:0000256" key="4">
    <source>
        <dbReference type="ARBA" id="ARBA00022777"/>
    </source>
</evidence>
<evidence type="ECO:0000256" key="6">
    <source>
        <dbReference type="PROSITE-ProRule" id="PRU10141"/>
    </source>
</evidence>
<dbReference type="InterPro" id="IPR017441">
    <property type="entry name" value="Protein_kinase_ATP_BS"/>
</dbReference>
<dbReference type="PANTHER" id="PTHR43895:SF28">
    <property type="entry name" value="CBL-INTERACTING SERINE_THREONINE-PROTEIN KINASE 15"/>
    <property type="match status" value="1"/>
</dbReference>
<keyword evidence="2" id="KW-0808">Transferase</keyword>
<keyword evidence="1" id="KW-0723">Serine/threonine-protein kinase</keyword>
<dbReference type="GO" id="GO:0004674">
    <property type="term" value="F:protein serine/threonine kinase activity"/>
    <property type="evidence" value="ECO:0007669"/>
    <property type="project" value="UniProtKB-KW"/>
</dbReference>
<sequence length="128" mass="14689">MEKKGSVLMQRYELGRLLGQGTFAKVYHARNLVTGMNVAIKVVDKEKVLKVGMVEQIKREISVMRLVRHPNVVELYEVMATKTKIFIVMEYAKGGELFNKIAKGKLKVDVARRYFQQLISAVDFCHSR</sequence>
<keyword evidence="3 6" id="KW-0547">Nucleotide-binding</keyword>
<evidence type="ECO:0000256" key="5">
    <source>
        <dbReference type="ARBA" id="ARBA00022840"/>
    </source>
</evidence>
<dbReference type="SMART" id="SM00220">
    <property type="entry name" value="S_TKc"/>
    <property type="match status" value="1"/>
</dbReference>
<name>A0A392NI03_9FABA</name>
<dbReference type="Gene3D" id="1.10.510.10">
    <property type="entry name" value="Transferase(Phosphotransferase) domain 1"/>
    <property type="match status" value="1"/>
</dbReference>
<keyword evidence="9" id="KW-1185">Reference proteome</keyword>
<dbReference type="GO" id="GO:0007165">
    <property type="term" value="P:signal transduction"/>
    <property type="evidence" value="ECO:0007669"/>
    <property type="project" value="TreeGrafter"/>
</dbReference>
<protein>
    <submittedName>
        <fullName evidence="8">CBL-interacting protein kinase 2-like</fullName>
    </submittedName>
</protein>
<keyword evidence="5 6" id="KW-0067">ATP-binding</keyword>
<dbReference type="Pfam" id="PF00069">
    <property type="entry name" value="Pkinase"/>
    <property type="match status" value="1"/>
</dbReference>
<proteinExistence type="predicted"/>
<reference evidence="8 9" key="1">
    <citation type="journal article" date="2018" name="Front. Plant Sci.">
        <title>Red Clover (Trifolium pratense) and Zigzag Clover (T. medium) - A Picture of Genomic Similarities and Differences.</title>
        <authorList>
            <person name="Dluhosova J."/>
            <person name="Istvanek J."/>
            <person name="Nedelnik J."/>
            <person name="Repkova J."/>
        </authorList>
    </citation>
    <scope>NUCLEOTIDE SEQUENCE [LARGE SCALE GENOMIC DNA]</scope>
    <source>
        <strain evidence="9">cv. 10/8</strain>
        <tissue evidence="8">Leaf</tissue>
    </source>
</reference>
<organism evidence="8 9">
    <name type="scientific">Trifolium medium</name>
    <dbReference type="NCBI Taxonomy" id="97028"/>
    <lineage>
        <taxon>Eukaryota</taxon>
        <taxon>Viridiplantae</taxon>
        <taxon>Streptophyta</taxon>
        <taxon>Embryophyta</taxon>
        <taxon>Tracheophyta</taxon>
        <taxon>Spermatophyta</taxon>
        <taxon>Magnoliopsida</taxon>
        <taxon>eudicotyledons</taxon>
        <taxon>Gunneridae</taxon>
        <taxon>Pentapetalae</taxon>
        <taxon>rosids</taxon>
        <taxon>fabids</taxon>
        <taxon>Fabales</taxon>
        <taxon>Fabaceae</taxon>
        <taxon>Papilionoideae</taxon>
        <taxon>50 kb inversion clade</taxon>
        <taxon>NPAAA clade</taxon>
        <taxon>Hologalegina</taxon>
        <taxon>IRL clade</taxon>
        <taxon>Trifolieae</taxon>
        <taxon>Trifolium</taxon>
    </lineage>
</organism>
<dbReference type="PROSITE" id="PS50011">
    <property type="entry name" value="PROTEIN_KINASE_DOM"/>
    <property type="match status" value="1"/>
</dbReference>
<evidence type="ECO:0000259" key="7">
    <source>
        <dbReference type="PROSITE" id="PS50011"/>
    </source>
</evidence>
<dbReference type="EMBL" id="LXQA010040495">
    <property type="protein sequence ID" value="MCH99507.1"/>
    <property type="molecule type" value="Genomic_DNA"/>
</dbReference>
<dbReference type="PROSITE" id="PS00107">
    <property type="entry name" value="PROTEIN_KINASE_ATP"/>
    <property type="match status" value="1"/>
</dbReference>
<evidence type="ECO:0000313" key="9">
    <source>
        <dbReference type="Proteomes" id="UP000265520"/>
    </source>
</evidence>
<dbReference type="InterPro" id="IPR011009">
    <property type="entry name" value="Kinase-like_dom_sf"/>
</dbReference>
<feature type="non-terminal residue" evidence="8">
    <location>
        <position position="128"/>
    </location>
</feature>
<accession>A0A392NI03</accession>
<dbReference type="AlphaFoldDB" id="A0A392NI03"/>
<dbReference type="PANTHER" id="PTHR43895">
    <property type="entry name" value="CALCIUM/CALMODULIN-DEPENDENT PROTEIN KINASE KINASE-RELATED"/>
    <property type="match status" value="1"/>
</dbReference>
<feature type="binding site" evidence="6">
    <location>
        <position position="41"/>
    </location>
    <ligand>
        <name>ATP</name>
        <dbReference type="ChEBI" id="CHEBI:30616"/>
    </ligand>
</feature>
<dbReference type="SUPFAM" id="SSF56112">
    <property type="entry name" value="Protein kinase-like (PK-like)"/>
    <property type="match status" value="1"/>
</dbReference>
<evidence type="ECO:0000313" key="8">
    <source>
        <dbReference type="EMBL" id="MCH99507.1"/>
    </source>
</evidence>
<dbReference type="Proteomes" id="UP000265520">
    <property type="component" value="Unassembled WGS sequence"/>
</dbReference>
<dbReference type="InterPro" id="IPR000719">
    <property type="entry name" value="Prot_kinase_dom"/>
</dbReference>
<dbReference type="GO" id="GO:0005524">
    <property type="term" value="F:ATP binding"/>
    <property type="evidence" value="ECO:0007669"/>
    <property type="project" value="UniProtKB-UniRule"/>
</dbReference>
<keyword evidence="4 8" id="KW-0418">Kinase</keyword>
<feature type="domain" description="Protein kinase" evidence="7">
    <location>
        <begin position="12"/>
        <end position="128"/>
    </location>
</feature>
<evidence type="ECO:0000256" key="2">
    <source>
        <dbReference type="ARBA" id="ARBA00022679"/>
    </source>
</evidence>
<dbReference type="FunFam" id="3.30.200.20:FF:000096">
    <property type="entry name" value="Non-specific serine/threonine protein kinase"/>
    <property type="match status" value="1"/>
</dbReference>
<comment type="caution">
    <text evidence="8">The sequence shown here is derived from an EMBL/GenBank/DDBJ whole genome shotgun (WGS) entry which is preliminary data.</text>
</comment>
<evidence type="ECO:0000256" key="1">
    <source>
        <dbReference type="ARBA" id="ARBA00022527"/>
    </source>
</evidence>
<evidence type="ECO:0000256" key="3">
    <source>
        <dbReference type="ARBA" id="ARBA00022741"/>
    </source>
</evidence>